<dbReference type="PROSITE" id="PS01125">
    <property type="entry name" value="ROK"/>
    <property type="match status" value="1"/>
</dbReference>
<dbReference type="SUPFAM" id="SSF53067">
    <property type="entry name" value="Actin-like ATPase domain"/>
    <property type="match status" value="1"/>
</dbReference>
<dbReference type="Gene3D" id="3.30.420.40">
    <property type="match status" value="2"/>
</dbReference>
<comment type="similarity">
    <text evidence="1">Belongs to the ROK (NagC/XylR) family.</text>
</comment>
<dbReference type="RefSeq" id="WP_185059225.1">
    <property type="nucleotide sequence ID" value="NZ_BAABJP010000015.1"/>
</dbReference>
<name>A0ABP9Q7C4_9PSEU</name>
<dbReference type="EMBL" id="BAABJP010000015">
    <property type="protein sequence ID" value="GAA5157858.1"/>
    <property type="molecule type" value="Genomic_DNA"/>
</dbReference>
<keyword evidence="3" id="KW-1185">Reference proteome</keyword>
<gene>
    <name evidence="2" type="ORF">GCM10023321_36730</name>
</gene>
<comment type="caution">
    <text evidence="2">The sequence shown here is derived from an EMBL/GenBank/DDBJ whole genome shotgun (WGS) entry which is preliminary data.</text>
</comment>
<evidence type="ECO:0000256" key="1">
    <source>
        <dbReference type="ARBA" id="ARBA00006479"/>
    </source>
</evidence>
<evidence type="ECO:0000313" key="3">
    <source>
        <dbReference type="Proteomes" id="UP001428817"/>
    </source>
</evidence>
<dbReference type="InterPro" id="IPR036388">
    <property type="entry name" value="WH-like_DNA-bd_sf"/>
</dbReference>
<dbReference type="InterPro" id="IPR000600">
    <property type="entry name" value="ROK"/>
</dbReference>
<dbReference type="Gene3D" id="1.10.10.10">
    <property type="entry name" value="Winged helix-like DNA-binding domain superfamily/Winged helix DNA-binding domain"/>
    <property type="match status" value="1"/>
</dbReference>
<dbReference type="Proteomes" id="UP001428817">
    <property type="component" value="Unassembled WGS sequence"/>
</dbReference>
<dbReference type="InterPro" id="IPR049874">
    <property type="entry name" value="ROK_cs"/>
</dbReference>
<protein>
    <submittedName>
        <fullName evidence="2">ROK family protein</fullName>
    </submittedName>
</protein>
<evidence type="ECO:0000313" key="2">
    <source>
        <dbReference type="EMBL" id="GAA5157858.1"/>
    </source>
</evidence>
<accession>A0ABP9Q7C4</accession>
<dbReference type="SUPFAM" id="SSF46785">
    <property type="entry name" value="Winged helix' DNA-binding domain"/>
    <property type="match status" value="1"/>
</dbReference>
<dbReference type="PANTHER" id="PTHR18964">
    <property type="entry name" value="ROK (REPRESSOR, ORF, KINASE) FAMILY"/>
    <property type="match status" value="1"/>
</dbReference>
<dbReference type="Pfam" id="PF00480">
    <property type="entry name" value="ROK"/>
    <property type="match status" value="1"/>
</dbReference>
<dbReference type="InterPro" id="IPR043129">
    <property type="entry name" value="ATPase_NBD"/>
</dbReference>
<proteinExistence type="inferred from homology"/>
<reference evidence="3" key="1">
    <citation type="journal article" date="2019" name="Int. J. Syst. Evol. Microbiol.">
        <title>The Global Catalogue of Microorganisms (GCM) 10K type strain sequencing project: providing services to taxonomists for standard genome sequencing and annotation.</title>
        <authorList>
            <consortium name="The Broad Institute Genomics Platform"/>
            <consortium name="The Broad Institute Genome Sequencing Center for Infectious Disease"/>
            <person name="Wu L."/>
            <person name="Ma J."/>
        </authorList>
    </citation>
    <scope>NUCLEOTIDE SEQUENCE [LARGE SCALE GENOMIC DNA]</scope>
    <source>
        <strain evidence="3">JCM 18303</strain>
    </source>
</reference>
<dbReference type="InterPro" id="IPR036390">
    <property type="entry name" value="WH_DNA-bd_sf"/>
</dbReference>
<dbReference type="PANTHER" id="PTHR18964:SF173">
    <property type="entry name" value="GLUCOKINASE"/>
    <property type="match status" value="1"/>
</dbReference>
<sequence>MSTAGEVLAALRADGPLTREELRVRVGLSRVTLVERLDALHRLGLVRAAGYRESSGGRRAELLAVNDIGRTALVADVGQRHTTLAVVDLAGTVLAQAHTDLPDGHHPDRTLPALLAAGRRLLAETGRESTLSAVGLSVPGQIDHRAGVTHAPPTMPDWGGVPLRTPFASLEVPVLLENDANALAFGAYRGLGNPAGALVGVKVGTGIGAGVVISGAVHRGETGCAGEIGHIRVEGRDERCDCGRRGCVAALASGRAVVRELRAHGVRSAAEALGRVRAGDPDAVRVTSAAGRLVGSVLATVVTIVNPRHIRVGGAFGVLPPFLSGLRETVLAGAHTHALDGLSVEACPPAENTTLLGIAALAADEHFAPSTVDRLVR</sequence>
<organism evidence="2 3">
    <name type="scientific">Pseudonocardia eucalypti</name>
    <dbReference type="NCBI Taxonomy" id="648755"/>
    <lineage>
        <taxon>Bacteria</taxon>
        <taxon>Bacillati</taxon>
        <taxon>Actinomycetota</taxon>
        <taxon>Actinomycetes</taxon>
        <taxon>Pseudonocardiales</taxon>
        <taxon>Pseudonocardiaceae</taxon>
        <taxon>Pseudonocardia</taxon>
    </lineage>
</organism>